<dbReference type="Proteomes" id="UP000250070">
    <property type="component" value="Unassembled WGS sequence"/>
</dbReference>
<dbReference type="GeneID" id="83862729"/>
<protein>
    <submittedName>
        <fullName evidence="1">Uncharacterized protein</fullName>
    </submittedName>
</protein>
<organism evidence="1 2">
    <name type="scientific">Peptoniphilus harei</name>
    <dbReference type="NCBI Taxonomy" id="54005"/>
    <lineage>
        <taxon>Bacteria</taxon>
        <taxon>Bacillati</taxon>
        <taxon>Bacillota</taxon>
        <taxon>Tissierellia</taxon>
        <taxon>Tissierellales</taxon>
        <taxon>Peptoniphilaceae</taxon>
        <taxon>Peptoniphilus</taxon>
    </lineage>
</organism>
<gene>
    <name evidence="1" type="ORF">NCTC13076_01248</name>
</gene>
<dbReference type="AlphaFoldDB" id="A0A2X1XZD5"/>
<name>A0A2X1XZD5_9FIRM</name>
<proteinExistence type="predicted"/>
<sequence length="95" mass="11354">MPFKCQVHLHKYRGVTWIKKLKINKEEDKVFEEAKKFVEEHIDAFKELADGPDTNMEKSQEAYKNLDNVKGELMDKYDKAFKELAKSKKLRCFRK</sequence>
<reference evidence="1 2" key="1">
    <citation type="submission" date="2018-06" db="EMBL/GenBank/DDBJ databases">
        <authorList>
            <consortium name="Pathogen Informatics"/>
            <person name="Doyle S."/>
        </authorList>
    </citation>
    <scope>NUCLEOTIDE SEQUENCE [LARGE SCALE GENOMIC DNA]</scope>
    <source>
        <strain evidence="1 2">NCTC13076</strain>
    </source>
</reference>
<evidence type="ECO:0000313" key="2">
    <source>
        <dbReference type="Proteomes" id="UP000250070"/>
    </source>
</evidence>
<evidence type="ECO:0000313" key="1">
    <source>
        <dbReference type="EMBL" id="SPY48009.1"/>
    </source>
</evidence>
<dbReference type="RefSeq" id="WP_070702372.1">
    <property type="nucleotide sequence ID" value="NZ_CP068103.1"/>
</dbReference>
<dbReference type="EMBL" id="UATM01000032">
    <property type="protein sequence ID" value="SPY48009.1"/>
    <property type="molecule type" value="Genomic_DNA"/>
</dbReference>
<accession>A0A2X1XZD5</accession>
<dbReference type="OrthoDB" id="9961399at2"/>